<dbReference type="VEuPathDB" id="VectorBase:ASIC003179"/>
<keyword evidence="4" id="KW-1185">Reference proteome</keyword>
<sequence length="134" mass="14824">MINGKQLDPVPPREKGRSSTVDLVRSRCTGVYGGSSRPTNTPHSGVVLIPDQLSLRLPVSRRDRNTFRLELGGDVMLIPVSQLRSWHEGEGFAVAKVCWFCTTVHPSDPQLRTPVDRKGGEKNGCGMVTWIRTN</sequence>
<dbReference type="AlphaFoldDB" id="A0A084VDT0"/>
<feature type="region of interest" description="Disordered" evidence="1">
    <location>
        <begin position="1"/>
        <end position="20"/>
    </location>
</feature>
<dbReference type="Proteomes" id="UP000030765">
    <property type="component" value="Unassembled WGS sequence"/>
</dbReference>
<accession>A0A084VDT0</accession>
<protein>
    <submittedName>
        <fullName evidence="2 3">Uncharacterized protein</fullName>
    </submittedName>
</protein>
<dbReference type="EMBL" id="KE524721">
    <property type="protein sequence ID" value="KFB36124.1"/>
    <property type="molecule type" value="Genomic_DNA"/>
</dbReference>
<evidence type="ECO:0000256" key="1">
    <source>
        <dbReference type="SAM" id="MobiDB-lite"/>
    </source>
</evidence>
<reference evidence="2 4" key="1">
    <citation type="journal article" date="2014" name="BMC Genomics">
        <title>Genome sequence of Anopheles sinensis provides insight into genetics basis of mosquito competence for malaria parasites.</title>
        <authorList>
            <person name="Zhou D."/>
            <person name="Zhang D."/>
            <person name="Ding G."/>
            <person name="Shi L."/>
            <person name="Hou Q."/>
            <person name="Ye Y."/>
            <person name="Xu Y."/>
            <person name="Zhou H."/>
            <person name="Xiong C."/>
            <person name="Li S."/>
            <person name="Yu J."/>
            <person name="Hong S."/>
            <person name="Yu X."/>
            <person name="Zou P."/>
            <person name="Chen C."/>
            <person name="Chang X."/>
            <person name="Wang W."/>
            <person name="Lv Y."/>
            <person name="Sun Y."/>
            <person name="Ma L."/>
            <person name="Shen B."/>
            <person name="Zhu C."/>
        </authorList>
    </citation>
    <scope>NUCLEOTIDE SEQUENCE [LARGE SCALE GENOMIC DNA]</scope>
</reference>
<dbReference type="EMBL" id="ATLV01011774">
    <property type="status" value="NOT_ANNOTATED_CDS"/>
    <property type="molecule type" value="Genomic_DNA"/>
</dbReference>
<dbReference type="EnsemblMetazoa" id="ASIC003179-RA">
    <property type="protein sequence ID" value="ASIC003179-PA"/>
    <property type="gene ID" value="ASIC003179"/>
</dbReference>
<evidence type="ECO:0000313" key="2">
    <source>
        <dbReference type="EMBL" id="KFB36124.1"/>
    </source>
</evidence>
<evidence type="ECO:0000313" key="4">
    <source>
        <dbReference type="Proteomes" id="UP000030765"/>
    </source>
</evidence>
<proteinExistence type="predicted"/>
<gene>
    <name evidence="2" type="ORF">ZHAS_00003179</name>
</gene>
<organism evidence="2">
    <name type="scientific">Anopheles sinensis</name>
    <name type="common">Mosquito</name>
    <dbReference type="NCBI Taxonomy" id="74873"/>
    <lineage>
        <taxon>Eukaryota</taxon>
        <taxon>Metazoa</taxon>
        <taxon>Ecdysozoa</taxon>
        <taxon>Arthropoda</taxon>
        <taxon>Hexapoda</taxon>
        <taxon>Insecta</taxon>
        <taxon>Pterygota</taxon>
        <taxon>Neoptera</taxon>
        <taxon>Endopterygota</taxon>
        <taxon>Diptera</taxon>
        <taxon>Nematocera</taxon>
        <taxon>Culicoidea</taxon>
        <taxon>Culicidae</taxon>
        <taxon>Anophelinae</taxon>
        <taxon>Anopheles</taxon>
    </lineage>
</organism>
<evidence type="ECO:0000313" key="3">
    <source>
        <dbReference type="EnsemblMetazoa" id="ASIC003179-PA"/>
    </source>
</evidence>
<name>A0A084VDT0_ANOSI</name>
<reference evidence="3" key="2">
    <citation type="submission" date="2020-05" db="UniProtKB">
        <authorList>
            <consortium name="EnsemblMetazoa"/>
        </authorList>
    </citation>
    <scope>IDENTIFICATION</scope>
</reference>